<dbReference type="RefSeq" id="WP_212904431.1">
    <property type="nucleotide sequence ID" value="NZ_BOPZ01000021.1"/>
</dbReference>
<keyword evidence="3" id="KW-1185">Reference proteome</keyword>
<dbReference type="AlphaFoldDB" id="A0A919VGV0"/>
<evidence type="ECO:0000256" key="1">
    <source>
        <dbReference type="SAM" id="Phobius"/>
    </source>
</evidence>
<accession>A0A919VGV0</accession>
<dbReference type="Proteomes" id="UP000679179">
    <property type="component" value="Unassembled WGS sequence"/>
</dbReference>
<reference evidence="2" key="1">
    <citation type="submission" date="2021-03" db="EMBL/GenBank/DDBJ databases">
        <title>Taxonomic study of Clostridium polyendosporum from meadow-gley soil under rice.</title>
        <authorList>
            <person name="Kobayashi H."/>
            <person name="Tanizawa Y."/>
            <person name="Yagura M."/>
        </authorList>
    </citation>
    <scope>NUCLEOTIDE SEQUENCE</scope>
    <source>
        <strain evidence="2">JCM 30710</strain>
    </source>
</reference>
<sequence>MLIKRYTISEYHLNINLKSIKNNIVIKTLGIFLLILFFSSVCITYFNNNIKSTNNMDIIVADFRCDINKLYDAAIVIETTRNYNSSNNINAYGSEGKILMLDEISPDLKTALIKITDLDNDNKISSEEFSELKIMRLNPNIYEKQFKELKFSPLSKDRNFKNYVVITQGKYSGTILYNGSLKFVDSKNRIYLGIELFT</sequence>
<dbReference type="InterPro" id="IPR018247">
    <property type="entry name" value="EF_Hand_1_Ca_BS"/>
</dbReference>
<evidence type="ECO:0000313" key="3">
    <source>
        <dbReference type="Proteomes" id="UP000679179"/>
    </source>
</evidence>
<organism evidence="2 3">
    <name type="scientific">Clostridium polyendosporum</name>
    <dbReference type="NCBI Taxonomy" id="69208"/>
    <lineage>
        <taxon>Bacteria</taxon>
        <taxon>Bacillati</taxon>
        <taxon>Bacillota</taxon>
        <taxon>Clostridia</taxon>
        <taxon>Eubacteriales</taxon>
        <taxon>Clostridiaceae</taxon>
        <taxon>Clostridium</taxon>
    </lineage>
</organism>
<evidence type="ECO:0008006" key="4">
    <source>
        <dbReference type="Google" id="ProtNLM"/>
    </source>
</evidence>
<keyword evidence="1" id="KW-1133">Transmembrane helix</keyword>
<evidence type="ECO:0000313" key="2">
    <source>
        <dbReference type="EMBL" id="GIM29745.1"/>
    </source>
</evidence>
<proteinExistence type="predicted"/>
<name>A0A919VGV0_9CLOT</name>
<dbReference type="EMBL" id="BOPZ01000021">
    <property type="protein sequence ID" value="GIM29745.1"/>
    <property type="molecule type" value="Genomic_DNA"/>
</dbReference>
<comment type="caution">
    <text evidence="2">The sequence shown here is derived from an EMBL/GenBank/DDBJ whole genome shotgun (WGS) entry which is preliminary data.</text>
</comment>
<gene>
    <name evidence="2" type="ORF">CPJCM30710_24110</name>
</gene>
<keyword evidence="1" id="KW-0812">Transmembrane</keyword>
<keyword evidence="1" id="KW-0472">Membrane</keyword>
<feature type="transmembrane region" description="Helical" evidence="1">
    <location>
        <begin position="24"/>
        <end position="46"/>
    </location>
</feature>
<dbReference type="PROSITE" id="PS00018">
    <property type="entry name" value="EF_HAND_1"/>
    <property type="match status" value="1"/>
</dbReference>
<protein>
    <recommendedName>
        <fullName evidence="4">EF-hand domain-containing protein</fullName>
    </recommendedName>
</protein>